<evidence type="ECO:0000256" key="2">
    <source>
        <dbReference type="ARBA" id="ARBA00004496"/>
    </source>
</evidence>
<reference evidence="11" key="1">
    <citation type="submission" date="2018-05" db="EMBL/GenBank/DDBJ databases">
        <authorList>
            <person name="Lanie J.A."/>
            <person name="Ng W.-L."/>
            <person name="Kazmierczak K.M."/>
            <person name="Andrzejewski T.M."/>
            <person name="Davidsen T.M."/>
            <person name="Wayne K.J."/>
            <person name="Tettelin H."/>
            <person name="Glass J.I."/>
            <person name="Rusch D."/>
            <person name="Podicherti R."/>
            <person name="Tsui H.-C.T."/>
            <person name="Winkler M.E."/>
        </authorList>
    </citation>
    <scope>NUCLEOTIDE SEQUENCE</scope>
</reference>
<dbReference type="GO" id="GO:0006402">
    <property type="term" value="P:mRNA catabolic process"/>
    <property type="evidence" value="ECO:0007669"/>
    <property type="project" value="TreeGrafter"/>
</dbReference>
<dbReference type="HAMAP" id="MF_01895">
    <property type="entry name" value="RNase_R"/>
    <property type="match status" value="1"/>
</dbReference>
<evidence type="ECO:0000256" key="4">
    <source>
        <dbReference type="ARBA" id="ARBA00022490"/>
    </source>
</evidence>
<name>A0A381NM89_9ZZZZ</name>
<gene>
    <name evidence="11" type="ORF">METZ01_LOCUS8303</name>
</gene>
<proteinExistence type="inferred from homology"/>
<feature type="compositionally biased region" description="Basic residues" evidence="9">
    <location>
        <begin position="1"/>
        <end position="12"/>
    </location>
</feature>
<evidence type="ECO:0000313" key="11">
    <source>
        <dbReference type="EMBL" id="SUZ55449.1"/>
    </source>
</evidence>
<dbReference type="Pfam" id="PF00575">
    <property type="entry name" value="S1"/>
    <property type="match status" value="1"/>
</dbReference>
<dbReference type="SMART" id="SM00316">
    <property type="entry name" value="S1"/>
    <property type="match status" value="1"/>
</dbReference>
<keyword evidence="5" id="KW-0540">Nuclease</keyword>
<comment type="catalytic activity">
    <reaction evidence="1">
        <text>Exonucleolytic cleavage in the 3'- to 5'-direction to yield nucleoside 5'-phosphates.</text>
        <dbReference type="EC" id="3.1.13.1"/>
    </reaction>
</comment>
<comment type="subcellular location">
    <subcellularLocation>
        <location evidence="2">Cytoplasm</location>
    </subcellularLocation>
</comment>
<dbReference type="EC" id="3.1.13.1" evidence="3"/>
<dbReference type="Pfam" id="PF00773">
    <property type="entry name" value="RNB"/>
    <property type="match status" value="1"/>
</dbReference>
<dbReference type="Pfam" id="PF17876">
    <property type="entry name" value="CSD2"/>
    <property type="match status" value="1"/>
</dbReference>
<evidence type="ECO:0000256" key="5">
    <source>
        <dbReference type="ARBA" id="ARBA00022722"/>
    </source>
</evidence>
<accession>A0A381NM89</accession>
<dbReference type="InterPro" id="IPR011129">
    <property type="entry name" value="CSD"/>
</dbReference>
<evidence type="ECO:0000256" key="8">
    <source>
        <dbReference type="ARBA" id="ARBA00022884"/>
    </source>
</evidence>
<feature type="region of interest" description="Disordered" evidence="9">
    <location>
        <begin position="756"/>
        <end position="823"/>
    </location>
</feature>
<dbReference type="InterPro" id="IPR013223">
    <property type="entry name" value="RNase_B_OB_dom"/>
</dbReference>
<dbReference type="InterPro" id="IPR050180">
    <property type="entry name" value="RNR_Ribonuclease"/>
</dbReference>
<dbReference type="PANTHER" id="PTHR23355:SF9">
    <property type="entry name" value="DIS3-LIKE EXONUCLEASE 2"/>
    <property type="match status" value="1"/>
</dbReference>
<dbReference type="InterPro" id="IPR012340">
    <property type="entry name" value="NA-bd_OB-fold"/>
</dbReference>
<evidence type="ECO:0000256" key="1">
    <source>
        <dbReference type="ARBA" id="ARBA00001849"/>
    </source>
</evidence>
<dbReference type="SMART" id="SM00955">
    <property type="entry name" value="RNB"/>
    <property type="match status" value="1"/>
</dbReference>
<dbReference type="InterPro" id="IPR011805">
    <property type="entry name" value="RNase_R"/>
</dbReference>
<sequence length="823" mass="94056">MPSPKSKLKKSSHSFSQSESNVYTPKIPSRDAIIKHLEEVGKPIAHTKLCKQMGLKKEQQIEELRNRLIKMKQDGHVISNRLGAYGLVAHMDLIKGRIKGNRDGAGYFIPDDGSDDLFFGLREMEKLFDGDQVLARFTGFDNRGRREGTAVEILQRRHTHIVGRFYHEQGFSLVVPDNKRINHEILVPNDQTANAKEGQYVVAELVKYPEKRRKAVARIVEILGDITTPGLEIGIAVRSHEIPNKWPKTVSREIAQFPKNVSELEREGRFDLREIPFVTIDGEDAKDFDDAVFAHLHQRGNWTLYVAIADVSHYVAVGSGLDEEAINRGTSVYFPGHVIPMLPEKLSNGLCSLKPKVDRLAIVCEMQISVKGEMTGYTFYEALIHSHARLTYTEVAQIVQQAETTAAKKMQSRLRRRRNLVVNHLDNLYRLSKVLRTNRDRNGALEFDTAETRIIFGEDKKIREIVPVERNDAHRLIEECMLSANVAAARVLEEHKLPALYRIHEGPSTDKLESLREYLGGQGLYLAGGDKPSPRDYQQVLQAITKRPDRHLLQTMLIRSMMQAVYKPENEGHFGLGFPAYTHFTSPIRRYPDLLVHRAIRSLIRNHKGIHVQRHNATSRISKDEIYPYNKDNMVRFGEICSVAERRADAASYSVIDWLKCEYMQDHVGDEFEGVIAAVMSFGLFVELEDIYIEGLVHITELSNDYYHFDPVRHCLEGERRHKVYSLGDTVKIKVIRVDLDEKRIDLRIVGSKTKAKRAKNKNSKTNTRTEKSKTAVKKKKSKSSRIYKSQMSTPKKTSKKKISKGAHNKTKRKTRTARRRSS</sequence>
<dbReference type="Pfam" id="PF08206">
    <property type="entry name" value="OB_RNB"/>
    <property type="match status" value="1"/>
</dbReference>
<feature type="compositionally biased region" description="Low complexity" evidence="9">
    <location>
        <begin position="787"/>
        <end position="796"/>
    </location>
</feature>
<feature type="compositionally biased region" description="Basic residues" evidence="9">
    <location>
        <begin position="775"/>
        <end position="786"/>
    </location>
</feature>
<keyword evidence="8" id="KW-0694">RNA-binding</keyword>
<dbReference type="EMBL" id="UINC01000444">
    <property type="protein sequence ID" value="SUZ55449.1"/>
    <property type="molecule type" value="Genomic_DNA"/>
</dbReference>
<dbReference type="NCBIfam" id="TIGR00358">
    <property type="entry name" value="3_prime_RNase"/>
    <property type="match status" value="1"/>
</dbReference>
<dbReference type="GO" id="GO:0003723">
    <property type="term" value="F:RNA binding"/>
    <property type="evidence" value="ECO:0007669"/>
    <property type="project" value="UniProtKB-KW"/>
</dbReference>
<dbReference type="GO" id="GO:0008859">
    <property type="term" value="F:exoribonuclease II activity"/>
    <property type="evidence" value="ECO:0007669"/>
    <property type="project" value="UniProtKB-EC"/>
</dbReference>
<dbReference type="PROSITE" id="PS50126">
    <property type="entry name" value="S1"/>
    <property type="match status" value="1"/>
</dbReference>
<dbReference type="AlphaFoldDB" id="A0A381NM89"/>
<dbReference type="InterPro" id="IPR040476">
    <property type="entry name" value="CSD2"/>
</dbReference>
<dbReference type="PROSITE" id="PS01175">
    <property type="entry name" value="RIBONUCLEASE_II"/>
    <property type="match status" value="1"/>
</dbReference>
<protein>
    <recommendedName>
        <fullName evidence="3">exoribonuclease II</fullName>
        <ecNumber evidence="3">3.1.13.1</ecNumber>
    </recommendedName>
</protein>
<evidence type="ECO:0000256" key="6">
    <source>
        <dbReference type="ARBA" id="ARBA00022801"/>
    </source>
</evidence>
<dbReference type="GO" id="GO:0005829">
    <property type="term" value="C:cytosol"/>
    <property type="evidence" value="ECO:0007669"/>
    <property type="project" value="TreeGrafter"/>
</dbReference>
<keyword evidence="4" id="KW-0963">Cytoplasm</keyword>
<dbReference type="CDD" id="cd04471">
    <property type="entry name" value="S1_RNase_R"/>
    <property type="match status" value="1"/>
</dbReference>
<dbReference type="InterPro" id="IPR022966">
    <property type="entry name" value="RNase_II/R_CS"/>
</dbReference>
<dbReference type="InterPro" id="IPR003029">
    <property type="entry name" value="S1_domain"/>
</dbReference>
<organism evidence="11">
    <name type="scientific">marine metagenome</name>
    <dbReference type="NCBI Taxonomy" id="408172"/>
    <lineage>
        <taxon>unclassified sequences</taxon>
        <taxon>metagenomes</taxon>
        <taxon>ecological metagenomes</taxon>
    </lineage>
</organism>
<dbReference type="NCBIfam" id="TIGR02063">
    <property type="entry name" value="RNase_R"/>
    <property type="match status" value="1"/>
</dbReference>
<keyword evidence="7" id="KW-0269">Exonuclease</keyword>
<dbReference type="SMART" id="SM00357">
    <property type="entry name" value="CSP"/>
    <property type="match status" value="2"/>
</dbReference>
<feature type="compositionally biased region" description="Basic residues" evidence="9">
    <location>
        <begin position="797"/>
        <end position="823"/>
    </location>
</feature>
<dbReference type="InterPro" id="IPR001900">
    <property type="entry name" value="RNase_II/R"/>
</dbReference>
<dbReference type="InterPro" id="IPR004476">
    <property type="entry name" value="RNase_II/RNase_R"/>
</dbReference>
<dbReference type="Gene3D" id="2.40.50.140">
    <property type="entry name" value="Nucleic acid-binding proteins"/>
    <property type="match status" value="2"/>
</dbReference>
<feature type="domain" description="S1 motif" evidence="10">
    <location>
        <begin position="669"/>
        <end position="750"/>
    </location>
</feature>
<evidence type="ECO:0000259" key="10">
    <source>
        <dbReference type="PROSITE" id="PS50126"/>
    </source>
</evidence>
<evidence type="ECO:0000256" key="9">
    <source>
        <dbReference type="SAM" id="MobiDB-lite"/>
    </source>
</evidence>
<dbReference type="PANTHER" id="PTHR23355">
    <property type="entry name" value="RIBONUCLEASE"/>
    <property type="match status" value="1"/>
</dbReference>
<feature type="region of interest" description="Disordered" evidence="9">
    <location>
        <begin position="1"/>
        <end position="23"/>
    </location>
</feature>
<evidence type="ECO:0000256" key="3">
    <source>
        <dbReference type="ARBA" id="ARBA00012163"/>
    </source>
</evidence>
<keyword evidence="6" id="KW-0378">Hydrolase</keyword>
<dbReference type="SUPFAM" id="SSF50249">
    <property type="entry name" value="Nucleic acid-binding proteins"/>
    <property type="match status" value="4"/>
</dbReference>
<evidence type="ECO:0000256" key="7">
    <source>
        <dbReference type="ARBA" id="ARBA00022839"/>
    </source>
</evidence>